<sequence>MFDVITVGSATRDVFLKSKEFKPKRDRSSPTGFNLPLPLGSKLNVEELIFETGGGATNTAVTFARQKLNTACICRVGDDPGGKAVAESLEKDGVSTEFVIKDRENYTGYSIILVVKNGERTILVFRGASGDFCEEDFPKSLDSKWLVITSLGGNIKLLNSLVKEAKEKGTKVALIPGGGELESGLRVLRPIFAKADVVIMNREEASELTGISFDDKEKLTHRTCLLAAGIGVVTDGENGATACDGNYFYHIGTHSNSAVDRTGAGDAFASGFIVGLIKYENIEGALELAIDNSSSVVSFFGAKKGILRLGERPFREKLPISKQKVK</sequence>
<comment type="caution">
    <text evidence="4">The sequence shown here is derived from an EMBL/GenBank/DDBJ whole genome shotgun (WGS) entry which is preliminary data.</text>
</comment>
<dbReference type="PANTHER" id="PTHR10584">
    <property type="entry name" value="SUGAR KINASE"/>
    <property type="match status" value="1"/>
</dbReference>
<evidence type="ECO:0000313" key="5">
    <source>
        <dbReference type="Proteomes" id="UP000176631"/>
    </source>
</evidence>
<accession>A0A1G1W5Q7</accession>
<dbReference type="Pfam" id="PF00294">
    <property type="entry name" value="PfkB"/>
    <property type="match status" value="1"/>
</dbReference>
<keyword evidence="2" id="KW-0418">Kinase</keyword>
<reference evidence="4 5" key="1">
    <citation type="journal article" date="2016" name="Nat. Commun.">
        <title>Thousands of microbial genomes shed light on interconnected biogeochemical processes in an aquifer system.</title>
        <authorList>
            <person name="Anantharaman K."/>
            <person name="Brown C.T."/>
            <person name="Hug L.A."/>
            <person name="Sharon I."/>
            <person name="Castelle C.J."/>
            <person name="Probst A.J."/>
            <person name="Thomas B.C."/>
            <person name="Singh A."/>
            <person name="Wilkins M.J."/>
            <person name="Karaoz U."/>
            <person name="Brodie E.L."/>
            <person name="Williams K.H."/>
            <person name="Hubbard S.S."/>
            <person name="Banfield J.F."/>
        </authorList>
    </citation>
    <scope>NUCLEOTIDE SEQUENCE [LARGE SCALE GENOMIC DNA]</scope>
</reference>
<dbReference type="GO" id="GO:0016301">
    <property type="term" value="F:kinase activity"/>
    <property type="evidence" value="ECO:0007669"/>
    <property type="project" value="UniProtKB-KW"/>
</dbReference>
<dbReference type="PANTHER" id="PTHR10584:SF167">
    <property type="entry name" value="PFKB DOMAIN PROTEIN"/>
    <property type="match status" value="1"/>
</dbReference>
<name>A0A1G1W5Q7_9BACT</name>
<dbReference type="SUPFAM" id="SSF53613">
    <property type="entry name" value="Ribokinase-like"/>
    <property type="match status" value="1"/>
</dbReference>
<evidence type="ECO:0000256" key="2">
    <source>
        <dbReference type="ARBA" id="ARBA00022777"/>
    </source>
</evidence>
<evidence type="ECO:0000313" key="4">
    <source>
        <dbReference type="EMBL" id="OGY22920.1"/>
    </source>
</evidence>
<gene>
    <name evidence="4" type="ORF">A2172_03225</name>
</gene>
<feature type="domain" description="Carbohydrate kinase PfkB" evidence="3">
    <location>
        <begin position="42"/>
        <end position="302"/>
    </location>
</feature>
<dbReference type="InterPro" id="IPR029056">
    <property type="entry name" value="Ribokinase-like"/>
</dbReference>
<dbReference type="STRING" id="1802593.A2172_03225"/>
<dbReference type="AlphaFoldDB" id="A0A1G1W5Q7"/>
<dbReference type="EMBL" id="MHCP01000030">
    <property type="protein sequence ID" value="OGY22920.1"/>
    <property type="molecule type" value="Genomic_DNA"/>
</dbReference>
<dbReference type="Gene3D" id="3.40.1190.20">
    <property type="match status" value="1"/>
</dbReference>
<protein>
    <recommendedName>
        <fullName evidence="3">Carbohydrate kinase PfkB domain-containing protein</fullName>
    </recommendedName>
</protein>
<proteinExistence type="predicted"/>
<dbReference type="Proteomes" id="UP000176631">
    <property type="component" value="Unassembled WGS sequence"/>
</dbReference>
<dbReference type="InterPro" id="IPR011611">
    <property type="entry name" value="PfkB_dom"/>
</dbReference>
<evidence type="ECO:0000256" key="1">
    <source>
        <dbReference type="ARBA" id="ARBA00022679"/>
    </source>
</evidence>
<organism evidence="4 5">
    <name type="scientific">Candidatus Woykebacteria bacterium RBG_13_40_15</name>
    <dbReference type="NCBI Taxonomy" id="1802593"/>
    <lineage>
        <taxon>Bacteria</taxon>
        <taxon>Candidatus Woykeibacteriota</taxon>
    </lineage>
</organism>
<evidence type="ECO:0000259" key="3">
    <source>
        <dbReference type="Pfam" id="PF00294"/>
    </source>
</evidence>
<keyword evidence="1" id="KW-0808">Transferase</keyword>